<dbReference type="Proteomes" id="UP000887580">
    <property type="component" value="Unplaced"/>
</dbReference>
<evidence type="ECO:0000313" key="2">
    <source>
        <dbReference type="WBParaSite" id="PS1159_v2.g14992.t1"/>
    </source>
</evidence>
<sequence>MGLNRVWIIPFLTFIFSTAAFVVSYSIAVSLNHVSAIWPYISDSGTLPPESCIFGQLLNVAALFLAATVYLRHRQIVEFYWHHHQQVGKWRSISCVLLFLGYTSAFGVSMVANFQESNVIYVHYTGALMAFGCGLIYAWAQTVFSYLMNPKLAKPVVSHCRLVLCIISSIFFCSMIIFGPILGKQPNSFTEGSHGGLYHWTGKEDNFAEHVFGTCSEWVLAICFQLYILSFAIELRHAYCHAPKLRLVAYYCEGSPSESALSIQSNISEKSVTCCSGFSKGKKPKTYPIQKPPVFKLDMSQNDYSMKEIDLFGGHDRRNSDDGRMPVGLDTADFVNPARRSAFDESLQSIKF</sequence>
<proteinExistence type="predicted"/>
<accession>A0AC35F8C2</accession>
<organism evidence="1 2">
    <name type="scientific">Panagrolaimus sp. PS1159</name>
    <dbReference type="NCBI Taxonomy" id="55785"/>
    <lineage>
        <taxon>Eukaryota</taxon>
        <taxon>Metazoa</taxon>
        <taxon>Ecdysozoa</taxon>
        <taxon>Nematoda</taxon>
        <taxon>Chromadorea</taxon>
        <taxon>Rhabditida</taxon>
        <taxon>Tylenchina</taxon>
        <taxon>Panagrolaimomorpha</taxon>
        <taxon>Panagrolaimoidea</taxon>
        <taxon>Panagrolaimidae</taxon>
        <taxon>Panagrolaimus</taxon>
    </lineage>
</organism>
<evidence type="ECO:0000313" key="1">
    <source>
        <dbReference type="Proteomes" id="UP000887580"/>
    </source>
</evidence>
<reference evidence="2" key="1">
    <citation type="submission" date="2022-11" db="UniProtKB">
        <authorList>
            <consortium name="WormBaseParasite"/>
        </authorList>
    </citation>
    <scope>IDENTIFICATION</scope>
</reference>
<protein>
    <submittedName>
        <fullName evidence="2">DNA damage-regulated autophagy modulator protein 2</fullName>
    </submittedName>
</protein>
<name>A0AC35F8C2_9BILA</name>
<dbReference type="WBParaSite" id="PS1159_v2.g14992.t1">
    <property type="protein sequence ID" value="PS1159_v2.g14992.t1"/>
    <property type="gene ID" value="PS1159_v2.g14992"/>
</dbReference>